<sequence>MRRSLPHHSFLASDHGIDQFVLIVKLLCHCHPRRNHIFF</sequence>
<dbReference type="EMBL" id="GGEC01063646">
    <property type="protein sequence ID" value="MBX44130.1"/>
    <property type="molecule type" value="Transcribed_RNA"/>
</dbReference>
<evidence type="ECO:0000313" key="1">
    <source>
        <dbReference type="EMBL" id="MBX44130.1"/>
    </source>
</evidence>
<dbReference type="AlphaFoldDB" id="A0A2P2NP11"/>
<organism evidence="1">
    <name type="scientific">Rhizophora mucronata</name>
    <name type="common">Asiatic mangrove</name>
    <dbReference type="NCBI Taxonomy" id="61149"/>
    <lineage>
        <taxon>Eukaryota</taxon>
        <taxon>Viridiplantae</taxon>
        <taxon>Streptophyta</taxon>
        <taxon>Embryophyta</taxon>
        <taxon>Tracheophyta</taxon>
        <taxon>Spermatophyta</taxon>
        <taxon>Magnoliopsida</taxon>
        <taxon>eudicotyledons</taxon>
        <taxon>Gunneridae</taxon>
        <taxon>Pentapetalae</taxon>
        <taxon>rosids</taxon>
        <taxon>fabids</taxon>
        <taxon>Malpighiales</taxon>
        <taxon>Rhizophoraceae</taxon>
        <taxon>Rhizophora</taxon>
    </lineage>
</organism>
<reference evidence="1" key="1">
    <citation type="submission" date="2018-02" db="EMBL/GenBank/DDBJ databases">
        <title>Rhizophora mucronata_Transcriptome.</title>
        <authorList>
            <person name="Meera S.P."/>
            <person name="Sreeshan A."/>
            <person name="Augustine A."/>
        </authorList>
    </citation>
    <scope>NUCLEOTIDE SEQUENCE</scope>
    <source>
        <tissue evidence="1">Leaf</tissue>
    </source>
</reference>
<name>A0A2P2NP11_RHIMU</name>
<protein>
    <submittedName>
        <fullName evidence="1">Uncharacterized protein</fullName>
    </submittedName>
</protein>
<proteinExistence type="predicted"/>
<accession>A0A2P2NP11</accession>